<dbReference type="EMBL" id="JBIMZQ010000025">
    <property type="protein sequence ID" value="KAL3664058.1"/>
    <property type="molecule type" value="Genomic_DNA"/>
</dbReference>
<accession>A0ABD3FBB2</accession>
<keyword evidence="2" id="KW-1185">Reference proteome</keyword>
<gene>
    <name evidence="1" type="ORF">V7S43_010944</name>
</gene>
<organism evidence="1 2">
    <name type="scientific">Phytophthora oleae</name>
    <dbReference type="NCBI Taxonomy" id="2107226"/>
    <lineage>
        <taxon>Eukaryota</taxon>
        <taxon>Sar</taxon>
        <taxon>Stramenopiles</taxon>
        <taxon>Oomycota</taxon>
        <taxon>Peronosporomycetes</taxon>
        <taxon>Peronosporales</taxon>
        <taxon>Peronosporaceae</taxon>
        <taxon>Phytophthora</taxon>
    </lineage>
</organism>
<sequence>MDDAVMPSASIFNLYQEGLGPDQVLQLCFLRRRPPRKLQLEYTPIENDFVLPRPELKIAGFLPSIDIPLQELVGNDSVPPQHNYTAIAVSPSDSALDMVRESARKHFLQPRQAAVDVVRQWSALEEGDWLQIHRSLQRPKVQSGQDKEMTELLSAAQTPDISDVCWVLEQSPSDTFVSFVWDHLLLSLLQQRAGSDSSPHQHLFKLLVSHHSLASLNPKDFRTKVRARNLRQVDEVFGAEAELTLIALYQRQRAAVK</sequence>
<dbReference type="Proteomes" id="UP001632037">
    <property type="component" value="Unassembled WGS sequence"/>
</dbReference>
<evidence type="ECO:0000313" key="2">
    <source>
        <dbReference type="Proteomes" id="UP001632037"/>
    </source>
</evidence>
<comment type="caution">
    <text evidence="1">The sequence shown here is derived from an EMBL/GenBank/DDBJ whole genome shotgun (WGS) entry which is preliminary data.</text>
</comment>
<proteinExistence type="predicted"/>
<name>A0ABD3FBB2_9STRA</name>
<protein>
    <submittedName>
        <fullName evidence="1">Uncharacterized protein</fullName>
    </submittedName>
</protein>
<dbReference type="AlphaFoldDB" id="A0ABD3FBB2"/>
<evidence type="ECO:0000313" key="1">
    <source>
        <dbReference type="EMBL" id="KAL3664058.1"/>
    </source>
</evidence>
<reference evidence="1 2" key="1">
    <citation type="submission" date="2024-09" db="EMBL/GenBank/DDBJ databases">
        <title>Genome sequencing and assembly of Phytophthora oleae, isolate VK10A, causative agent of rot of olive drupes.</title>
        <authorList>
            <person name="Conti Taguali S."/>
            <person name="Riolo M."/>
            <person name="La Spada F."/>
            <person name="Cacciola S.O."/>
            <person name="Dionisio G."/>
        </authorList>
    </citation>
    <scope>NUCLEOTIDE SEQUENCE [LARGE SCALE GENOMIC DNA]</scope>
    <source>
        <strain evidence="1 2">VK10A</strain>
    </source>
</reference>